<evidence type="ECO:0000313" key="2">
    <source>
        <dbReference type="EMBL" id="KAA6324957.1"/>
    </source>
</evidence>
<proteinExistence type="predicted"/>
<evidence type="ECO:0000256" key="1">
    <source>
        <dbReference type="SAM" id="MobiDB-lite"/>
    </source>
</evidence>
<evidence type="ECO:0000313" key="3">
    <source>
        <dbReference type="Proteomes" id="UP000324800"/>
    </source>
</evidence>
<feature type="non-terminal residue" evidence="2">
    <location>
        <position position="1"/>
    </location>
</feature>
<feature type="compositionally biased region" description="Basic and acidic residues" evidence="1">
    <location>
        <begin position="21"/>
        <end position="34"/>
    </location>
</feature>
<sequence>EHSASIEIVNDPSYENSSSDPNEHEMISNLPKEA</sequence>
<organism evidence="2 3">
    <name type="scientific">Streblomastix strix</name>
    <dbReference type="NCBI Taxonomy" id="222440"/>
    <lineage>
        <taxon>Eukaryota</taxon>
        <taxon>Metamonada</taxon>
        <taxon>Preaxostyla</taxon>
        <taxon>Oxymonadida</taxon>
        <taxon>Streblomastigidae</taxon>
        <taxon>Streblomastix</taxon>
    </lineage>
</organism>
<dbReference type="Proteomes" id="UP000324800">
    <property type="component" value="Unassembled WGS sequence"/>
</dbReference>
<gene>
    <name evidence="2" type="ORF">EZS28_054127</name>
</gene>
<name>A0A5J4QSU6_9EUKA</name>
<protein>
    <submittedName>
        <fullName evidence="2">Uncharacterized protein</fullName>
    </submittedName>
</protein>
<accession>A0A5J4QSU6</accession>
<feature type="region of interest" description="Disordered" evidence="1">
    <location>
        <begin position="1"/>
        <end position="34"/>
    </location>
</feature>
<dbReference type="EMBL" id="SNRW01044250">
    <property type="protein sequence ID" value="KAA6324957.1"/>
    <property type="molecule type" value="Genomic_DNA"/>
</dbReference>
<dbReference type="AlphaFoldDB" id="A0A5J4QSU6"/>
<comment type="caution">
    <text evidence="2">The sequence shown here is derived from an EMBL/GenBank/DDBJ whole genome shotgun (WGS) entry which is preliminary data.</text>
</comment>
<reference evidence="2 3" key="1">
    <citation type="submission" date="2019-03" db="EMBL/GenBank/DDBJ databases">
        <title>Single cell metagenomics reveals metabolic interactions within the superorganism composed of flagellate Streblomastix strix and complex community of Bacteroidetes bacteria on its surface.</title>
        <authorList>
            <person name="Treitli S.C."/>
            <person name="Kolisko M."/>
            <person name="Husnik F."/>
            <person name="Keeling P."/>
            <person name="Hampl V."/>
        </authorList>
    </citation>
    <scope>NUCLEOTIDE SEQUENCE [LARGE SCALE GENOMIC DNA]</scope>
    <source>
        <strain evidence="2">ST1C</strain>
    </source>
</reference>